<comment type="caution">
    <text evidence="2">The sequence shown here is derived from an EMBL/GenBank/DDBJ whole genome shotgun (WGS) entry which is preliminary data.</text>
</comment>
<dbReference type="SUPFAM" id="SSF53474">
    <property type="entry name" value="alpha/beta-Hydrolases"/>
    <property type="match status" value="1"/>
</dbReference>
<dbReference type="GeneID" id="26839946"/>
<dbReference type="Gene3D" id="3.40.50.1820">
    <property type="entry name" value="alpha/beta hydrolase"/>
    <property type="match status" value="1"/>
</dbReference>
<dbReference type="PROSITE" id="PS50056">
    <property type="entry name" value="TYR_PHOSPHATASE_2"/>
    <property type="match status" value="1"/>
</dbReference>
<dbReference type="PANTHER" id="PTHR31126">
    <property type="entry name" value="TYROSINE-PROTEIN PHOSPHATASE"/>
    <property type="match status" value="1"/>
</dbReference>
<dbReference type="InterPro" id="IPR029058">
    <property type="entry name" value="AB_hydrolase_fold"/>
</dbReference>
<sequence>MTVSVPREIEVTLGKGVSATLTVPHSADFENPYEKNYAPTTNKAAIILHGQGGHRNYCYQKLLAHKLASDLGIYSLRIDFRGCGSSADNADEKVARIIQQDIEDIQASAEFMLDPTQNPLGMRFMVSSMIGHSRGGVAMFLWALEQDRILKSSNPSKAIVIPNLINCSARYRSETVYERYPEGFEGAYLRSLRHGQIQKVYVSKNEIDSLAAPDMSALRDLSTDFSVLSIYGLEDRIIPVNDGSFYANVLNRGPYSHHLELIPFADHNFYGIEAIETDDDAEEYNPQNLPLNNKKLVNFNVMVTSLVVDYLKPENELNRFLYRSFNVGYIPRWKQIEGISNFRDIGAWRINNPTFRLPNYDNESHYYVRPHIAFRCANTADITETGLKELKKLNVKAMFDFRSSIEIDNDGSPQNLEKHGIKRIHAPVFSETDYSPEVIAIRYTNLMTSWYTYVNVYEDILENGTSAFRQVFEFIRDEVPASSFVFHCTAGKDRTGVLSMLILLFLGVDKHTIAKEYELTTVGLKKEHASIRDKFVKTLEKFQAKMENVEDVAQIIAQGRKGWKIEEDGFENLISSRYEAMLATIELFNEKYGSIINYMKNELKFEDSDLRKIYENLVYVSEINKPEPDPMFNLVEFAPKL</sequence>
<name>A0A0V1PYJ0_9ASCO</name>
<accession>A0A0V1PYJ0</accession>
<proteinExistence type="predicted"/>
<evidence type="ECO:0000313" key="3">
    <source>
        <dbReference type="Proteomes" id="UP000054251"/>
    </source>
</evidence>
<dbReference type="InterPro" id="IPR016130">
    <property type="entry name" value="Tyr_Pase_AS"/>
</dbReference>
<dbReference type="OrthoDB" id="449382at2759"/>
<evidence type="ECO:0000259" key="1">
    <source>
        <dbReference type="PROSITE" id="PS50056"/>
    </source>
</evidence>
<dbReference type="SUPFAM" id="SSF52799">
    <property type="entry name" value="(Phosphotyrosine protein) phosphatases II"/>
    <property type="match status" value="1"/>
</dbReference>
<organism evidence="2 3">
    <name type="scientific">Debaryomyces fabryi</name>
    <dbReference type="NCBI Taxonomy" id="58627"/>
    <lineage>
        <taxon>Eukaryota</taxon>
        <taxon>Fungi</taxon>
        <taxon>Dikarya</taxon>
        <taxon>Ascomycota</taxon>
        <taxon>Saccharomycotina</taxon>
        <taxon>Pichiomycetes</taxon>
        <taxon>Debaryomycetaceae</taxon>
        <taxon>Debaryomyces</taxon>
    </lineage>
</organism>
<feature type="domain" description="Tyrosine specific protein phosphatases" evidence="1">
    <location>
        <begin position="469"/>
        <end position="543"/>
    </location>
</feature>
<dbReference type="InterPro" id="IPR000387">
    <property type="entry name" value="Tyr_Pase_dom"/>
</dbReference>
<dbReference type="InterPro" id="IPR029021">
    <property type="entry name" value="Prot-tyrosine_phosphatase-like"/>
</dbReference>
<dbReference type="PANTHER" id="PTHR31126:SF1">
    <property type="entry name" value="TYROSINE SPECIFIC PROTEIN PHOSPHATASES DOMAIN-CONTAINING PROTEIN"/>
    <property type="match status" value="1"/>
</dbReference>
<dbReference type="RefSeq" id="XP_015467407.1">
    <property type="nucleotide sequence ID" value="XM_015611766.1"/>
</dbReference>
<dbReference type="PROSITE" id="PS00383">
    <property type="entry name" value="TYR_PHOSPHATASE_1"/>
    <property type="match status" value="1"/>
</dbReference>
<evidence type="ECO:0000313" key="2">
    <source>
        <dbReference type="EMBL" id="KSA01305.1"/>
    </source>
</evidence>
<dbReference type="GO" id="GO:0004721">
    <property type="term" value="F:phosphoprotein phosphatase activity"/>
    <property type="evidence" value="ECO:0007669"/>
    <property type="project" value="InterPro"/>
</dbReference>
<dbReference type="EMBL" id="LMYN01000057">
    <property type="protein sequence ID" value="KSA01305.1"/>
    <property type="molecule type" value="Genomic_DNA"/>
</dbReference>
<gene>
    <name evidence="2" type="ORF">AC631_02937</name>
</gene>
<keyword evidence="3" id="KW-1185">Reference proteome</keyword>
<dbReference type="Proteomes" id="UP000054251">
    <property type="component" value="Unassembled WGS sequence"/>
</dbReference>
<dbReference type="Gene3D" id="3.90.190.10">
    <property type="entry name" value="Protein tyrosine phosphatase superfamily"/>
    <property type="match status" value="1"/>
</dbReference>
<protein>
    <recommendedName>
        <fullName evidence="1">Tyrosine specific protein phosphatases domain-containing protein</fullName>
    </recommendedName>
</protein>
<reference evidence="2 3" key="1">
    <citation type="submission" date="2015-11" db="EMBL/GenBank/DDBJ databases">
        <title>The genome of Debaryomyces fabryi.</title>
        <authorList>
            <person name="Tafer H."/>
            <person name="Lopandic K."/>
        </authorList>
    </citation>
    <scope>NUCLEOTIDE SEQUENCE [LARGE SCALE GENOMIC DNA]</scope>
    <source>
        <strain evidence="2 3">CBS 789</strain>
    </source>
</reference>
<dbReference type="Pfam" id="PF13350">
    <property type="entry name" value="Y_phosphatase3"/>
    <property type="match status" value="1"/>
</dbReference>
<dbReference type="InterPro" id="IPR026893">
    <property type="entry name" value="Tyr/Ser_Pase_IphP-type"/>
</dbReference>
<dbReference type="AlphaFoldDB" id="A0A0V1PYJ0"/>